<dbReference type="CDD" id="cd03441">
    <property type="entry name" value="R_hydratase_like"/>
    <property type="match status" value="1"/>
</dbReference>
<dbReference type="Proteomes" id="UP000294947">
    <property type="component" value="Unassembled WGS sequence"/>
</dbReference>
<dbReference type="InterPro" id="IPR039569">
    <property type="entry name" value="FAS1-like_DH_region"/>
</dbReference>
<feature type="domain" description="FAS1-like dehydratase" evidence="1">
    <location>
        <begin position="6"/>
        <end position="136"/>
    </location>
</feature>
<dbReference type="OrthoDB" id="5415111at2"/>
<dbReference type="RefSeq" id="WP_132484112.1">
    <property type="nucleotide sequence ID" value="NZ_SMKW01000011.1"/>
</dbReference>
<dbReference type="InterPro" id="IPR029069">
    <property type="entry name" value="HotDog_dom_sf"/>
</dbReference>
<evidence type="ECO:0000313" key="2">
    <source>
        <dbReference type="EMBL" id="TDD52813.1"/>
    </source>
</evidence>
<proteinExistence type="predicted"/>
<evidence type="ECO:0000259" key="1">
    <source>
        <dbReference type="Pfam" id="PF13452"/>
    </source>
</evidence>
<dbReference type="Gene3D" id="3.10.129.10">
    <property type="entry name" value="Hotdog Thioesterase"/>
    <property type="match status" value="1"/>
</dbReference>
<dbReference type="PIRSF" id="PIRSF018072">
    <property type="entry name" value="UCP018072"/>
    <property type="match status" value="1"/>
</dbReference>
<gene>
    <name evidence="2" type="ORF">E1288_11465</name>
</gene>
<dbReference type="EMBL" id="SMKW01000011">
    <property type="protein sequence ID" value="TDD52813.1"/>
    <property type="molecule type" value="Genomic_DNA"/>
</dbReference>
<name>A0A4R4Z485_9PSEU</name>
<dbReference type="Pfam" id="PF13452">
    <property type="entry name" value="FAS1_DH_region"/>
    <property type="match status" value="1"/>
</dbReference>
<comment type="caution">
    <text evidence="2">The sequence shown here is derived from an EMBL/GenBank/DDBJ whole genome shotgun (WGS) entry which is preliminary data.</text>
</comment>
<organism evidence="2 3">
    <name type="scientific">Saccharopolyspora elongata</name>
    <dbReference type="NCBI Taxonomy" id="2530387"/>
    <lineage>
        <taxon>Bacteria</taxon>
        <taxon>Bacillati</taxon>
        <taxon>Actinomycetota</taxon>
        <taxon>Actinomycetes</taxon>
        <taxon>Pseudonocardiales</taxon>
        <taxon>Pseudonocardiaceae</taxon>
        <taxon>Saccharopolyspora</taxon>
    </lineage>
</organism>
<protein>
    <submittedName>
        <fullName evidence="2">MaoC family dehydratase</fullName>
    </submittedName>
</protein>
<evidence type="ECO:0000313" key="3">
    <source>
        <dbReference type="Proteomes" id="UP000294947"/>
    </source>
</evidence>
<dbReference type="InterPro" id="IPR016709">
    <property type="entry name" value="HadA-like"/>
</dbReference>
<keyword evidence="3" id="KW-1185">Reference proteome</keyword>
<reference evidence="2 3" key="1">
    <citation type="submission" date="2019-03" db="EMBL/GenBank/DDBJ databases">
        <title>Draft genome sequences of novel Actinobacteria.</title>
        <authorList>
            <person name="Sahin N."/>
            <person name="Ay H."/>
            <person name="Saygin H."/>
        </authorList>
    </citation>
    <scope>NUCLEOTIDE SEQUENCE [LARGE SCALE GENOMIC DNA]</scope>
    <source>
        <strain evidence="2 3">7K502</strain>
    </source>
</reference>
<dbReference type="SUPFAM" id="SSF54637">
    <property type="entry name" value="Thioesterase/thiol ester dehydrase-isomerase"/>
    <property type="match status" value="1"/>
</dbReference>
<accession>A0A4R4Z485</accession>
<sequence length="150" mass="16393">MISKDVIGTKIPSHSADVERGRLRFFAKAIGESDPAYVDLDAAKAAGHPDLLVPPTFLFCLDGERTDGFSLIDLLGIDIRRVLHGEQSFTYHAPIHAGDQLAFEGEITDVYSKKGGALEFVVRTTEVTRNGELVAELTNSLVVRNPEARK</sequence>
<dbReference type="AlphaFoldDB" id="A0A4R4Z485"/>